<reference evidence="2" key="1">
    <citation type="submission" date="2022-12" db="EMBL/GenBank/DDBJ databases">
        <title>Chromosome-level genome assembly of the bean flower thrips Megalurothrips usitatus.</title>
        <authorList>
            <person name="Ma L."/>
            <person name="Liu Q."/>
            <person name="Li H."/>
            <person name="Cai W."/>
        </authorList>
    </citation>
    <scope>NUCLEOTIDE SEQUENCE</scope>
    <source>
        <strain evidence="2">Cailab_2022a</strain>
    </source>
</reference>
<dbReference type="PANTHER" id="PTHR24413">
    <property type="entry name" value="SPECKLE-TYPE POZ PROTEIN"/>
    <property type="match status" value="1"/>
</dbReference>
<proteinExistence type="predicted"/>
<evidence type="ECO:0000259" key="1">
    <source>
        <dbReference type="PROSITE" id="PS50097"/>
    </source>
</evidence>
<dbReference type="Gene3D" id="3.30.710.10">
    <property type="entry name" value="Potassium Channel Kv1.1, Chain A"/>
    <property type="match status" value="1"/>
</dbReference>
<keyword evidence="3" id="KW-1185">Reference proteome</keyword>
<dbReference type="InterPro" id="IPR000210">
    <property type="entry name" value="BTB/POZ_dom"/>
</dbReference>
<dbReference type="SUPFAM" id="SSF54695">
    <property type="entry name" value="POZ domain"/>
    <property type="match status" value="1"/>
</dbReference>
<comment type="caution">
    <text evidence="2">The sequence shown here is derived from an EMBL/GenBank/DDBJ whole genome shotgun (WGS) entry which is preliminary data.</text>
</comment>
<sequence length="196" mass="22168">MVIRVSTFAPGACGNCCDWAWFRHRDDLADVILVVADADVPVHKQVLCARSPVFRSMFTLDFKEKREMRVVVEGAGATPAAVHKFLEFLYSNEVKDFEGLELDVMLLADRYQVKDLKELCQEMFNKMNTDNVLETLVLSDAINAALLKRKALFHVVKNLAAVMASPGWRDFRSQHNDLVDDMLKEGMAQMLTVSRA</sequence>
<dbReference type="InterPro" id="IPR011333">
    <property type="entry name" value="SKP1/BTB/POZ_sf"/>
</dbReference>
<gene>
    <name evidence="2" type="ORF">ONE63_001164</name>
</gene>
<organism evidence="2 3">
    <name type="scientific">Megalurothrips usitatus</name>
    <name type="common">bean blossom thrips</name>
    <dbReference type="NCBI Taxonomy" id="439358"/>
    <lineage>
        <taxon>Eukaryota</taxon>
        <taxon>Metazoa</taxon>
        <taxon>Ecdysozoa</taxon>
        <taxon>Arthropoda</taxon>
        <taxon>Hexapoda</taxon>
        <taxon>Insecta</taxon>
        <taxon>Pterygota</taxon>
        <taxon>Neoptera</taxon>
        <taxon>Paraneoptera</taxon>
        <taxon>Thysanoptera</taxon>
        <taxon>Terebrantia</taxon>
        <taxon>Thripoidea</taxon>
        <taxon>Thripidae</taxon>
        <taxon>Megalurothrips</taxon>
    </lineage>
</organism>
<dbReference type="SMART" id="SM00225">
    <property type="entry name" value="BTB"/>
    <property type="match status" value="1"/>
</dbReference>
<dbReference type="AlphaFoldDB" id="A0AAV7XFA3"/>
<dbReference type="Gene3D" id="1.25.40.420">
    <property type="match status" value="1"/>
</dbReference>
<protein>
    <recommendedName>
        <fullName evidence="1">BTB domain-containing protein</fullName>
    </recommendedName>
</protein>
<dbReference type="EMBL" id="JAPTSV010000010">
    <property type="protein sequence ID" value="KAJ1523285.1"/>
    <property type="molecule type" value="Genomic_DNA"/>
</dbReference>
<feature type="domain" description="BTB" evidence="1">
    <location>
        <begin position="29"/>
        <end position="98"/>
    </location>
</feature>
<dbReference type="Pfam" id="PF00651">
    <property type="entry name" value="BTB"/>
    <property type="match status" value="1"/>
</dbReference>
<accession>A0AAV7XFA3</accession>
<dbReference type="Proteomes" id="UP001075354">
    <property type="component" value="Chromosome 10"/>
</dbReference>
<evidence type="ECO:0000313" key="2">
    <source>
        <dbReference type="EMBL" id="KAJ1523285.1"/>
    </source>
</evidence>
<dbReference type="PROSITE" id="PS50097">
    <property type="entry name" value="BTB"/>
    <property type="match status" value="1"/>
</dbReference>
<evidence type="ECO:0000313" key="3">
    <source>
        <dbReference type="Proteomes" id="UP001075354"/>
    </source>
</evidence>
<name>A0AAV7XFA3_9NEOP</name>